<protein>
    <submittedName>
        <fullName evidence="4">MsnO8 family LLM class oxidoreductase</fullName>
        <ecNumber evidence="4">1.-.-.-</ecNumber>
    </submittedName>
</protein>
<dbReference type="EC" id="1.-.-.-" evidence="4"/>
<evidence type="ECO:0000313" key="5">
    <source>
        <dbReference type="Proteomes" id="UP000721954"/>
    </source>
</evidence>
<feature type="region of interest" description="Disordered" evidence="2">
    <location>
        <begin position="223"/>
        <end position="248"/>
    </location>
</feature>
<dbReference type="Proteomes" id="UP000721954">
    <property type="component" value="Unassembled WGS sequence"/>
</dbReference>
<gene>
    <name evidence="4" type="ORF">JW613_30240</name>
</gene>
<evidence type="ECO:0000259" key="3">
    <source>
        <dbReference type="Pfam" id="PF00296"/>
    </source>
</evidence>
<dbReference type="RefSeq" id="WP_209214070.1">
    <property type="nucleotide sequence ID" value="NZ_JAFFZM010000025.1"/>
</dbReference>
<dbReference type="InterPro" id="IPR011251">
    <property type="entry name" value="Luciferase-like_dom"/>
</dbReference>
<comment type="similarity">
    <text evidence="1">To bacterial alkanal monooxygenase alpha and beta chains.</text>
</comment>
<dbReference type="GO" id="GO:0016491">
    <property type="term" value="F:oxidoreductase activity"/>
    <property type="evidence" value="ECO:0007669"/>
    <property type="project" value="UniProtKB-KW"/>
</dbReference>
<sequence length="382" mass="40509">MTSSRRFPVPLSVLDRSLTREGEHPGQALRETVRFAQQAEELGFLRFWVSEHHAVPGIAGSAPTVLAAAVASATSRIRVGTGGVMLPNHQPLVVAEQFGVLESLFPGRIDMGLGRSVGFTDGIRKALRVGKDAADGFSEQISELLGYFDGTGLVRARPAEGLRVPPFVLAVGSGATVAAEHGLPLVIGASRDERRTLEAVKTYRAAFRPRPYGVAYDGAARSGASPHGLAPHGTSPHAPASYETAPHATPHETAPYVVIAVNAAAADTPEEAELLQLPEAWSTALSRTHGTFVPLVAPEDVLGRTMSPKERVAFEEARQSQLRGTEGEMIDALTGLVERTGADEVLLTLNTYDPDDRLRSYRRLAVAAGLAQGIRPEPSAAG</sequence>
<proteinExistence type="predicted"/>
<reference evidence="4 5" key="1">
    <citation type="submission" date="2021-02" db="EMBL/GenBank/DDBJ databases">
        <title>Streptomyces spirodelae sp. nov., isolated from duckweed.</title>
        <authorList>
            <person name="Saimee Y."/>
            <person name="Duangmal K."/>
        </authorList>
    </citation>
    <scope>NUCLEOTIDE SEQUENCE [LARGE SCALE GENOMIC DNA]</scope>
    <source>
        <strain evidence="4 5">DSM 42105</strain>
    </source>
</reference>
<feature type="domain" description="Luciferase-like" evidence="3">
    <location>
        <begin position="21"/>
        <end position="282"/>
    </location>
</feature>
<name>A0ABS3Y4E4_9ACTN</name>
<dbReference type="Gene3D" id="3.20.20.30">
    <property type="entry name" value="Luciferase-like domain"/>
    <property type="match status" value="1"/>
</dbReference>
<evidence type="ECO:0000256" key="2">
    <source>
        <dbReference type="SAM" id="MobiDB-lite"/>
    </source>
</evidence>
<dbReference type="NCBIfam" id="TIGR03558">
    <property type="entry name" value="oxido_grp_1"/>
    <property type="match status" value="1"/>
</dbReference>
<dbReference type="GeneID" id="96262895"/>
<dbReference type="SUPFAM" id="SSF51679">
    <property type="entry name" value="Bacterial luciferase-like"/>
    <property type="match status" value="2"/>
</dbReference>
<evidence type="ECO:0000256" key="1">
    <source>
        <dbReference type="ARBA" id="ARBA00007789"/>
    </source>
</evidence>
<dbReference type="InterPro" id="IPR050766">
    <property type="entry name" value="Bact_Lucif_Oxidored"/>
</dbReference>
<evidence type="ECO:0000313" key="4">
    <source>
        <dbReference type="EMBL" id="MBO8202532.1"/>
    </source>
</evidence>
<comment type="caution">
    <text evidence="4">The sequence shown here is derived from an EMBL/GenBank/DDBJ whole genome shotgun (WGS) entry which is preliminary data.</text>
</comment>
<dbReference type="InterPro" id="IPR036661">
    <property type="entry name" value="Luciferase-like_sf"/>
</dbReference>
<keyword evidence="5" id="KW-1185">Reference proteome</keyword>
<organism evidence="4 5">
    <name type="scientific">Streptomyces smyrnaeus</name>
    <dbReference type="NCBI Taxonomy" id="1387713"/>
    <lineage>
        <taxon>Bacteria</taxon>
        <taxon>Bacillati</taxon>
        <taxon>Actinomycetota</taxon>
        <taxon>Actinomycetes</taxon>
        <taxon>Kitasatosporales</taxon>
        <taxon>Streptomycetaceae</taxon>
        <taxon>Streptomyces</taxon>
    </lineage>
</organism>
<dbReference type="InterPro" id="IPR019949">
    <property type="entry name" value="CmoO-like"/>
</dbReference>
<dbReference type="PANTHER" id="PTHR30137">
    <property type="entry name" value="LUCIFERASE-LIKE MONOOXYGENASE"/>
    <property type="match status" value="1"/>
</dbReference>
<dbReference type="Pfam" id="PF00296">
    <property type="entry name" value="Bac_luciferase"/>
    <property type="match status" value="1"/>
</dbReference>
<dbReference type="PANTHER" id="PTHR30137:SF6">
    <property type="entry name" value="LUCIFERASE-LIKE MONOOXYGENASE"/>
    <property type="match status" value="1"/>
</dbReference>
<dbReference type="EMBL" id="JAFFZM010000025">
    <property type="protein sequence ID" value="MBO8202532.1"/>
    <property type="molecule type" value="Genomic_DNA"/>
</dbReference>
<accession>A0ABS3Y4E4</accession>
<keyword evidence="4" id="KW-0560">Oxidoreductase</keyword>